<name>V5XAB1_MYCNE</name>
<dbReference type="AlphaFoldDB" id="V5XAB1"/>
<dbReference type="EMBL" id="CP006936">
    <property type="protein sequence ID" value="AHC24354.1"/>
    <property type="molecule type" value="Genomic_DNA"/>
</dbReference>
<accession>V5XAB1</accession>
<dbReference type="Proteomes" id="UP000018763">
    <property type="component" value="Chromosome"/>
</dbReference>
<organism evidence="2 3">
    <name type="scientific">Mycolicibacterium neoaurum VKM Ac-1815D</name>
    <dbReference type="NCBI Taxonomy" id="700508"/>
    <lineage>
        <taxon>Bacteria</taxon>
        <taxon>Bacillati</taxon>
        <taxon>Actinomycetota</taxon>
        <taxon>Actinomycetes</taxon>
        <taxon>Mycobacteriales</taxon>
        <taxon>Mycobacteriaceae</taxon>
        <taxon>Mycolicibacterium</taxon>
    </lineage>
</organism>
<feature type="region of interest" description="Disordered" evidence="1">
    <location>
        <begin position="1"/>
        <end position="25"/>
    </location>
</feature>
<protein>
    <submittedName>
        <fullName evidence="2">Uncharacterized protein</fullName>
    </submittedName>
</protein>
<reference evidence="2 3" key="1">
    <citation type="journal article" date="2014" name="Genome Announc.">
        <title>Complete Genome Sequence of Sterol-Transforming Mycobacterium neoaurum Strain VKM Ac-1815D.</title>
        <authorList>
            <person name="Shtratnikova V.Y."/>
            <person name="Bragin E.Y."/>
            <person name="Dovbnya D.V."/>
            <person name="Pekov Y.A."/>
            <person name="Schelkunov M.I."/>
            <person name="Strizhov N."/>
            <person name="Ivashina T.V."/>
            <person name="Ashapkin V.V."/>
            <person name="Donova M.V."/>
        </authorList>
    </citation>
    <scope>NUCLEOTIDE SEQUENCE [LARGE SCALE GENOMIC DNA]</scope>
    <source>
        <strain evidence="2 3">VKM Ac-1815D</strain>
    </source>
</reference>
<gene>
    <name evidence="2" type="ORF">D174_07040</name>
</gene>
<evidence type="ECO:0000256" key="1">
    <source>
        <dbReference type="SAM" id="MobiDB-lite"/>
    </source>
</evidence>
<proteinExistence type="predicted"/>
<evidence type="ECO:0000313" key="3">
    <source>
        <dbReference type="Proteomes" id="UP000018763"/>
    </source>
</evidence>
<evidence type="ECO:0000313" key="2">
    <source>
        <dbReference type="EMBL" id="AHC24354.1"/>
    </source>
</evidence>
<keyword evidence="3" id="KW-1185">Reference proteome</keyword>
<sequence length="151" mass="15611">MGRTDRCRYGTVRTEPGKDVGDDAGIGDIVPRRQQHGPAVIAQTRHGPAPPLRTGFGAGADGLCDEREQGLVVTGFGQLDRKEVDGPAEPVVEGCRQFVVCGHRAGHDGDDADVGHQVGIGMRTIVGVGVSGTGVIHPSTIRCGNNPATGP</sequence>